<evidence type="ECO:0000256" key="14">
    <source>
        <dbReference type="RuleBase" id="RU004462"/>
    </source>
</evidence>
<evidence type="ECO:0000259" key="15">
    <source>
        <dbReference type="Pfam" id="PF00438"/>
    </source>
</evidence>
<dbReference type="InterPro" id="IPR022630">
    <property type="entry name" value="S-AdoMet_synt_C"/>
</dbReference>
<dbReference type="InterPro" id="IPR022636">
    <property type="entry name" value="S-AdoMet_synthetase_sfam"/>
</dbReference>
<comment type="pathway">
    <text evidence="3">Amino-acid biosynthesis; S-adenosyl-L-methionine biosynthesis; S-adenosyl-L-methionine from L-methionine: step 1/1.</text>
</comment>
<dbReference type="EC" id="2.5.1.6" evidence="5 13"/>
<dbReference type="GO" id="GO:0046872">
    <property type="term" value="F:metal ion binding"/>
    <property type="evidence" value="ECO:0007669"/>
    <property type="project" value="UniProtKB-KW"/>
</dbReference>
<sequence>MTRLLTSESVTEGHPDKVCDIISDSILDAYLTLDPDSRVAVETSAKDGLVVVEGEVSAPRTLDHVAIVRKAIADIGYTDAASGLDPEGAGVINNIRPREFDSNDGGAWGNYGDDKQISKEEAYNTFGGDQGLMVGYAADDTKALLPLPIYAASRLAERLAYVRKNGIIPLLRPDGKTLVSVEYANDDITDPRAIRHILISTQHSDRIAVEEVREQVRKEVLEPVLATLDVDASEAEVVINRSPFINGGPKADAGLTGRKIIVDTYGGIAGHGGGAFSGKDPRKPDRSAAYAARWAAKNIVAAGLARRAQVQLGYFNRVAKPITIDVETFGTETVDREKIQRAVADTFDFRQLAIIDELDLRRPIYRKTAAYGHFGRDDADFTWERTDKVEELQRNIK</sequence>
<dbReference type="AlphaFoldDB" id="A0A087CVF1"/>
<dbReference type="Pfam" id="PF00438">
    <property type="entry name" value="S-AdoMet_synt_N"/>
    <property type="match status" value="1"/>
</dbReference>
<dbReference type="eggNOG" id="COG0192">
    <property type="taxonomic scope" value="Bacteria"/>
</dbReference>
<gene>
    <name evidence="18" type="ORF">BREU_0281</name>
</gene>
<evidence type="ECO:0000256" key="4">
    <source>
        <dbReference type="ARBA" id="ARBA00009685"/>
    </source>
</evidence>
<comment type="cofactor">
    <cofactor evidence="2">
        <name>K(+)</name>
        <dbReference type="ChEBI" id="CHEBI:29103"/>
    </cofactor>
</comment>
<proteinExistence type="inferred from homology"/>
<evidence type="ECO:0000256" key="7">
    <source>
        <dbReference type="ARBA" id="ARBA00022679"/>
    </source>
</evidence>
<dbReference type="Pfam" id="PF02772">
    <property type="entry name" value="S-AdoMet_synt_M"/>
    <property type="match status" value="1"/>
</dbReference>
<evidence type="ECO:0000256" key="10">
    <source>
        <dbReference type="ARBA" id="ARBA00022840"/>
    </source>
</evidence>
<dbReference type="EMBL" id="JGZK01000003">
    <property type="protein sequence ID" value="KFI87251.1"/>
    <property type="molecule type" value="Genomic_DNA"/>
</dbReference>
<dbReference type="OrthoDB" id="3228598at2"/>
<feature type="domain" description="S-adenosylmethionine synthetase N-terminal" evidence="15">
    <location>
        <begin position="3"/>
        <end position="96"/>
    </location>
</feature>
<protein>
    <recommendedName>
        <fullName evidence="5 13">Methionine adenosyltransferase</fullName>
        <ecNumber evidence="5 13">2.5.1.6</ecNumber>
    </recommendedName>
</protein>
<dbReference type="STRING" id="1437610.BREU_0281"/>
<dbReference type="GO" id="GO:0004478">
    <property type="term" value="F:methionine adenosyltransferase activity"/>
    <property type="evidence" value="ECO:0007669"/>
    <property type="project" value="UniProtKB-UniRule"/>
</dbReference>
<comment type="similarity">
    <text evidence="4 14">Belongs to the AdoMet synthase family.</text>
</comment>
<keyword evidence="6" id="KW-0554">One-carbon metabolism</keyword>
<dbReference type="InterPro" id="IPR022629">
    <property type="entry name" value="S-AdoMet_synt_central"/>
</dbReference>
<evidence type="ECO:0000256" key="12">
    <source>
        <dbReference type="ARBA" id="ARBA00022958"/>
    </source>
</evidence>
<evidence type="ECO:0000256" key="11">
    <source>
        <dbReference type="ARBA" id="ARBA00022842"/>
    </source>
</evidence>
<evidence type="ECO:0000256" key="6">
    <source>
        <dbReference type="ARBA" id="ARBA00022563"/>
    </source>
</evidence>
<evidence type="ECO:0000256" key="2">
    <source>
        <dbReference type="ARBA" id="ARBA00001958"/>
    </source>
</evidence>
<feature type="domain" description="S-adenosylmethionine synthetase C-terminal" evidence="17">
    <location>
        <begin position="247"/>
        <end position="385"/>
    </location>
</feature>
<keyword evidence="8" id="KW-0479">Metal-binding</keyword>
<evidence type="ECO:0000256" key="8">
    <source>
        <dbReference type="ARBA" id="ARBA00022723"/>
    </source>
</evidence>
<accession>A0A087CVF1</accession>
<evidence type="ECO:0000259" key="16">
    <source>
        <dbReference type="Pfam" id="PF02772"/>
    </source>
</evidence>
<dbReference type="PANTHER" id="PTHR11964">
    <property type="entry name" value="S-ADENOSYLMETHIONINE SYNTHETASE"/>
    <property type="match status" value="1"/>
</dbReference>
<keyword evidence="11" id="KW-0460">Magnesium</keyword>
<dbReference type="InterPro" id="IPR022631">
    <property type="entry name" value="ADOMET_SYNTHASE_CS"/>
</dbReference>
<dbReference type="GO" id="GO:0006556">
    <property type="term" value="P:S-adenosylmethionine biosynthetic process"/>
    <property type="evidence" value="ECO:0007669"/>
    <property type="project" value="UniProtKB-UniRule"/>
</dbReference>
<dbReference type="InterPro" id="IPR002133">
    <property type="entry name" value="S-AdoMet_synthetase"/>
</dbReference>
<reference evidence="18 19" key="1">
    <citation type="submission" date="2014-03" db="EMBL/GenBank/DDBJ databases">
        <title>Genomics of Bifidobacteria.</title>
        <authorList>
            <person name="Ventura M."/>
            <person name="Milani C."/>
            <person name="Lugli G.A."/>
        </authorList>
    </citation>
    <scope>NUCLEOTIDE SEQUENCE [LARGE SCALE GENOMIC DNA]</scope>
    <source>
        <strain evidence="18 19">DSM 23975</strain>
    </source>
</reference>
<evidence type="ECO:0000256" key="1">
    <source>
        <dbReference type="ARBA" id="ARBA00001946"/>
    </source>
</evidence>
<dbReference type="CDD" id="cd18079">
    <property type="entry name" value="S-AdoMet_synt"/>
    <property type="match status" value="1"/>
</dbReference>
<dbReference type="GO" id="GO:0006730">
    <property type="term" value="P:one-carbon metabolic process"/>
    <property type="evidence" value="ECO:0007669"/>
    <property type="project" value="UniProtKB-KW"/>
</dbReference>
<dbReference type="SUPFAM" id="SSF55973">
    <property type="entry name" value="S-adenosylmethionine synthetase"/>
    <property type="match status" value="3"/>
</dbReference>
<keyword evidence="10" id="KW-0067">ATP-binding</keyword>
<dbReference type="GO" id="GO:0005524">
    <property type="term" value="F:ATP binding"/>
    <property type="evidence" value="ECO:0007669"/>
    <property type="project" value="UniProtKB-KW"/>
</dbReference>
<evidence type="ECO:0000256" key="13">
    <source>
        <dbReference type="NCBIfam" id="TIGR01034"/>
    </source>
</evidence>
<evidence type="ECO:0000256" key="5">
    <source>
        <dbReference type="ARBA" id="ARBA00012828"/>
    </source>
</evidence>
<comment type="caution">
    <text evidence="18">The sequence shown here is derived from an EMBL/GenBank/DDBJ whole genome shotgun (WGS) entry which is preliminary data.</text>
</comment>
<dbReference type="NCBIfam" id="TIGR01034">
    <property type="entry name" value="metK"/>
    <property type="match status" value="1"/>
</dbReference>
<dbReference type="UniPathway" id="UPA00315">
    <property type="reaction ID" value="UER00080"/>
</dbReference>
<dbReference type="InterPro" id="IPR022628">
    <property type="entry name" value="S-AdoMet_synt_N"/>
</dbReference>
<keyword evidence="9" id="KW-0547">Nucleotide-binding</keyword>
<evidence type="ECO:0000256" key="9">
    <source>
        <dbReference type="ARBA" id="ARBA00022741"/>
    </source>
</evidence>
<evidence type="ECO:0000256" key="3">
    <source>
        <dbReference type="ARBA" id="ARBA00005224"/>
    </source>
</evidence>
<feature type="domain" description="S-adenosylmethionine synthetase central" evidence="16">
    <location>
        <begin position="127"/>
        <end position="241"/>
    </location>
</feature>
<dbReference type="PROSITE" id="PS00377">
    <property type="entry name" value="ADOMET_SYNTHASE_2"/>
    <property type="match status" value="1"/>
</dbReference>
<organism evidence="18 19">
    <name type="scientific">Bifidobacterium reuteri DSM 23975</name>
    <dbReference type="NCBI Taxonomy" id="1437610"/>
    <lineage>
        <taxon>Bacteria</taxon>
        <taxon>Bacillati</taxon>
        <taxon>Actinomycetota</taxon>
        <taxon>Actinomycetes</taxon>
        <taxon>Bifidobacteriales</taxon>
        <taxon>Bifidobacteriaceae</taxon>
        <taxon>Bifidobacterium</taxon>
    </lineage>
</organism>
<evidence type="ECO:0000313" key="18">
    <source>
        <dbReference type="EMBL" id="KFI87251.1"/>
    </source>
</evidence>
<evidence type="ECO:0000259" key="17">
    <source>
        <dbReference type="Pfam" id="PF02773"/>
    </source>
</evidence>
<dbReference type="Proteomes" id="UP000028984">
    <property type="component" value="Unassembled WGS sequence"/>
</dbReference>
<keyword evidence="12" id="KW-0630">Potassium</keyword>
<keyword evidence="7 18" id="KW-0808">Transferase</keyword>
<comment type="cofactor">
    <cofactor evidence="1">
        <name>Mg(2+)</name>
        <dbReference type="ChEBI" id="CHEBI:18420"/>
    </cofactor>
</comment>
<name>A0A087CVF1_9BIFI</name>
<keyword evidence="19" id="KW-1185">Reference proteome</keyword>
<evidence type="ECO:0000313" key="19">
    <source>
        <dbReference type="Proteomes" id="UP000028984"/>
    </source>
</evidence>
<dbReference type="Gene3D" id="3.30.300.10">
    <property type="match status" value="3"/>
</dbReference>
<dbReference type="Pfam" id="PF02773">
    <property type="entry name" value="S-AdoMet_synt_C"/>
    <property type="match status" value="1"/>
</dbReference>
<dbReference type="PIRSF" id="PIRSF000497">
    <property type="entry name" value="MAT"/>
    <property type="match status" value="1"/>
</dbReference>
<dbReference type="RefSeq" id="WP_044090045.1">
    <property type="nucleotide sequence ID" value="NZ_JDUW01000018.1"/>
</dbReference>